<feature type="compositionally biased region" description="Acidic residues" evidence="1">
    <location>
        <begin position="137"/>
        <end position="152"/>
    </location>
</feature>
<feature type="region of interest" description="Disordered" evidence="1">
    <location>
        <begin position="102"/>
        <end position="198"/>
    </location>
</feature>
<proteinExistence type="predicted"/>
<organism evidence="2 3">
    <name type="scientific">Kyrpidia spormannii</name>
    <dbReference type="NCBI Taxonomy" id="2055160"/>
    <lineage>
        <taxon>Bacteria</taxon>
        <taxon>Bacillati</taxon>
        <taxon>Bacillota</taxon>
        <taxon>Bacilli</taxon>
        <taxon>Bacillales</taxon>
        <taxon>Alicyclobacillaceae</taxon>
        <taxon>Kyrpidia</taxon>
    </lineage>
</organism>
<name>A0A2K8N9J9_9BACL</name>
<feature type="compositionally biased region" description="Basic residues" evidence="1">
    <location>
        <begin position="187"/>
        <end position="198"/>
    </location>
</feature>
<dbReference type="KEGG" id="kyr:CVV65_11510"/>
<feature type="compositionally biased region" description="Basic and acidic residues" evidence="1">
    <location>
        <begin position="102"/>
        <end position="111"/>
    </location>
</feature>
<protein>
    <submittedName>
        <fullName evidence="2">Uncharacterized protein</fullName>
    </submittedName>
</protein>
<dbReference type="EMBL" id="CP024955">
    <property type="protein sequence ID" value="ATY85477.1"/>
    <property type="molecule type" value="Genomic_DNA"/>
</dbReference>
<feature type="compositionally biased region" description="Polar residues" evidence="1">
    <location>
        <begin position="155"/>
        <end position="170"/>
    </location>
</feature>
<sequence>MQVVLRPELRTAGGESLGIFLSHRWIGDVYLVYREGHLLTGTIQLDSGKLPDDQVDAVVSHIQDYVAGLAGALDIGDATVVMMYGDIDPVLEGPATWTGHREENEAQHDSAQDTSGANRKEARKAPEGEILNGSAPEDQDEQYGDEGPEYDLDGFQTSSRRGISADPSTESNKESAKNRLSANDRSPKRRRRNRGRRQTLHLSLYKEEGSHTKYHLHNGHHEPIGLVAVDELDNSVTGRVEFWQPPGKAMTNQVARLLAREFADGDVQRVSFTMNYMDEHLGDMHLEKQPLH</sequence>
<accession>A0A2K8N9J9</accession>
<dbReference type="Proteomes" id="UP000231932">
    <property type="component" value="Chromosome"/>
</dbReference>
<evidence type="ECO:0000313" key="3">
    <source>
        <dbReference type="Proteomes" id="UP000231932"/>
    </source>
</evidence>
<dbReference type="RefSeq" id="WP_100668255.1">
    <property type="nucleotide sequence ID" value="NZ_CP024955.1"/>
</dbReference>
<evidence type="ECO:0000313" key="2">
    <source>
        <dbReference type="EMBL" id="ATY85477.1"/>
    </source>
</evidence>
<keyword evidence="3" id="KW-1185">Reference proteome</keyword>
<dbReference type="AlphaFoldDB" id="A0A2K8N9J9"/>
<feature type="compositionally biased region" description="Basic and acidic residues" evidence="1">
    <location>
        <begin position="118"/>
        <end position="127"/>
    </location>
</feature>
<evidence type="ECO:0000256" key="1">
    <source>
        <dbReference type="SAM" id="MobiDB-lite"/>
    </source>
</evidence>
<reference evidence="3" key="1">
    <citation type="submission" date="2017-11" db="EMBL/GenBank/DDBJ databases">
        <title>Complete Genome Sequence of Kyrpidia sp. Strain EA-1, a thermophilic, hydrogen-oxidizing Bacterium, isolated from the Azores.</title>
        <authorList>
            <person name="Reiner J.E."/>
            <person name="Lapp C.J."/>
            <person name="Bunk B."/>
            <person name="Gescher J."/>
        </authorList>
    </citation>
    <scope>NUCLEOTIDE SEQUENCE [LARGE SCALE GENOMIC DNA]</scope>
    <source>
        <strain evidence="3">EA-1</strain>
    </source>
</reference>
<gene>
    <name evidence="2" type="ORF">CVV65_11510</name>
</gene>
<dbReference type="OrthoDB" id="2575543at2"/>